<dbReference type="EMBL" id="BMAO01016712">
    <property type="protein sequence ID" value="GFR10630.1"/>
    <property type="molecule type" value="Genomic_DNA"/>
</dbReference>
<organism evidence="1 2">
    <name type="scientific">Trichonephila clavata</name>
    <name type="common">Joro spider</name>
    <name type="synonym">Nephila clavata</name>
    <dbReference type="NCBI Taxonomy" id="2740835"/>
    <lineage>
        <taxon>Eukaryota</taxon>
        <taxon>Metazoa</taxon>
        <taxon>Ecdysozoa</taxon>
        <taxon>Arthropoda</taxon>
        <taxon>Chelicerata</taxon>
        <taxon>Arachnida</taxon>
        <taxon>Araneae</taxon>
        <taxon>Araneomorphae</taxon>
        <taxon>Entelegynae</taxon>
        <taxon>Araneoidea</taxon>
        <taxon>Nephilidae</taxon>
        <taxon>Trichonephila</taxon>
    </lineage>
</organism>
<proteinExistence type="predicted"/>
<evidence type="ECO:0000313" key="2">
    <source>
        <dbReference type="Proteomes" id="UP000887116"/>
    </source>
</evidence>
<sequence>MFRGWGLIALDSVQGRFGWDRGLGAGFGRWDQGLIALDGLTLMGSGVGTGSGLGMFRVCDSWMGRVEIRIRAGLDQGFAAHPRLRVALTFCWLHAIAITLHSRLHAVPRLFRTFTRSTFGCVARGYAVHIATRWFAAHIAHRKSSIYPCTCAGYWRIPLNNIYGGDSASRRYACRCAHRCILALPSCVYKQALYKTTAFGAGRVYSLCRDLKHVLCNCVAARTFMC</sequence>
<protein>
    <submittedName>
        <fullName evidence="1">Uncharacterized protein</fullName>
    </submittedName>
</protein>
<evidence type="ECO:0000313" key="1">
    <source>
        <dbReference type="EMBL" id="GFR10630.1"/>
    </source>
</evidence>
<dbReference type="AlphaFoldDB" id="A0A8X6LI29"/>
<gene>
    <name evidence="1" type="ORF">TNCT_435621</name>
</gene>
<keyword evidence="2" id="KW-1185">Reference proteome</keyword>
<dbReference type="Proteomes" id="UP000887116">
    <property type="component" value="Unassembled WGS sequence"/>
</dbReference>
<name>A0A8X6LI29_TRICU</name>
<comment type="caution">
    <text evidence="1">The sequence shown here is derived from an EMBL/GenBank/DDBJ whole genome shotgun (WGS) entry which is preliminary data.</text>
</comment>
<accession>A0A8X6LI29</accession>
<reference evidence="1" key="1">
    <citation type="submission" date="2020-07" db="EMBL/GenBank/DDBJ databases">
        <title>Multicomponent nature underlies the extraordinary mechanical properties of spider dragline silk.</title>
        <authorList>
            <person name="Kono N."/>
            <person name="Nakamura H."/>
            <person name="Mori M."/>
            <person name="Yoshida Y."/>
            <person name="Ohtoshi R."/>
            <person name="Malay A.D."/>
            <person name="Moran D.A.P."/>
            <person name="Tomita M."/>
            <person name="Numata K."/>
            <person name="Arakawa K."/>
        </authorList>
    </citation>
    <scope>NUCLEOTIDE SEQUENCE</scope>
</reference>